<dbReference type="GO" id="GO:0032259">
    <property type="term" value="P:methylation"/>
    <property type="evidence" value="ECO:0007669"/>
    <property type="project" value="UniProtKB-KW"/>
</dbReference>
<evidence type="ECO:0000313" key="1">
    <source>
        <dbReference type="EMBL" id="MCI56231.1"/>
    </source>
</evidence>
<accession>A0A392T530</accession>
<dbReference type="EMBL" id="LXQA010509024">
    <property type="protein sequence ID" value="MCI56231.1"/>
    <property type="molecule type" value="Genomic_DNA"/>
</dbReference>
<sequence length="52" mass="5613">MQNGKVAVVKSQSKARLAILELAHMMSVPMSLIAVLNMKVPDAIWQGGHNTP</sequence>
<feature type="non-terminal residue" evidence="1">
    <location>
        <position position="52"/>
    </location>
</feature>
<reference evidence="1 2" key="1">
    <citation type="journal article" date="2018" name="Front. Plant Sci.">
        <title>Red Clover (Trifolium pratense) and Zigzag Clover (T. medium) - A Picture of Genomic Similarities and Differences.</title>
        <authorList>
            <person name="Dluhosova J."/>
            <person name="Istvanek J."/>
            <person name="Nedelnik J."/>
            <person name="Repkova J."/>
        </authorList>
    </citation>
    <scope>NUCLEOTIDE SEQUENCE [LARGE SCALE GENOMIC DNA]</scope>
    <source>
        <strain evidence="2">cv. 10/8</strain>
        <tissue evidence="1">Leaf</tissue>
    </source>
</reference>
<keyword evidence="2" id="KW-1185">Reference proteome</keyword>
<name>A0A392T530_9FABA</name>
<proteinExistence type="predicted"/>
<dbReference type="GO" id="GO:0008168">
    <property type="term" value="F:methyltransferase activity"/>
    <property type="evidence" value="ECO:0007669"/>
    <property type="project" value="UniProtKB-KW"/>
</dbReference>
<dbReference type="AlphaFoldDB" id="A0A392T530"/>
<keyword evidence="1" id="KW-0808">Transferase</keyword>
<organism evidence="1 2">
    <name type="scientific">Trifolium medium</name>
    <dbReference type="NCBI Taxonomy" id="97028"/>
    <lineage>
        <taxon>Eukaryota</taxon>
        <taxon>Viridiplantae</taxon>
        <taxon>Streptophyta</taxon>
        <taxon>Embryophyta</taxon>
        <taxon>Tracheophyta</taxon>
        <taxon>Spermatophyta</taxon>
        <taxon>Magnoliopsida</taxon>
        <taxon>eudicotyledons</taxon>
        <taxon>Gunneridae</taxon>
        <taxon>Pentapetalae</taxon>
        <taxon>rosids</taxon>
        <taxon>fabids</taxon>
        <taxon>Fabales</taxon>
        <taxon>Fabaceae</taxon>
        <taxon>Papilionoideae</taxon>
        <taxon>50 kb inversion clade</taxon>
        <taxon>NPAAA clade</taxon>
        <taxon>Hologalegina</taxon>
        <taxon>IRL clade</taxon>
        <taxon>Trifolieae</taxon>
        <taxon>Trifolium</taxon>
    </lineage>
</organism>
<evidence type="ECO:0000313" key="2">
    <source>
        <dbReference type="Proteomes" id="UP000265520"/>
    </source>
</evidence>
<comment type="caution">
    <text evidence="1">The sequence shown here is derived from an EMBL/GenBank/DDBJ whole genome shotgun (WGS) entry which is preliminary data.</text>
</comment>
<protein>
    <submittedName>
        <fullName evidence="1">Caffeic acid 3-O-methyltransferase-like</fullName>
    </submittedName>
</protein>
<keyword evidence="1" id="KW-0489">Methyltransferase</keyword>
<dbReference type="Proteomes" id="UP000265520">
    <property type="component" value="Unassembled WGS sequence"/>
</dbReference>